<dbReference type="PANTHER" id="PTHR37981:SF1">
    <property type="entry name" value="SGNH HYDROLASE-TYPE ESTERASE DOMAIN-CONTAINING PROTEIN"/>
    <property type="match status" value="1"/>
</dbReference>
<keyword evidence="3" id="KW-1185">Reference proteome</keyword>
<dbReference type="Proteomes" id="UP001501319">
    <property type="component" value="Unassembled WGS sequence"/>
</dbReference>
<dbReference type="EMBL" id="BAAANE010000007">
    <property type="protein sequence ID" value="GAA1645589.1"/>
    <property type="molecule type" value="Genomic_DNA"/>
</dbReference>
<reference evidence="3" key="1">
    <citation type="journal article" date="2019" name="Int. J. Syst. Evol. Microbiol.">
        <title>The Global Catalogue of Microorganisms (GCM) 10K type strain sequencing project: providing services to taxonomists for standard genome sequencing and annotation.</title>
        <authorList>
            <consortium name="The Broad Institute Genomics Platform"/>
            <consortium name="The Broad Institute Genome Sequencing Center for Infectious Disease"/>
            <person name="Wu L."/>
            <person name="Ma J."/>
        </authorList>
    </citation>
    <scope>NUCLEOTIDE SEQUENCE [LARGE SCALE GENOMIC DNA]</scope>
    <source>
        <strain evidence="3">JCM 14306</strain>
    </source>
</reference>
<evidence type="ECO:0000313" key="2">
    <source>
        <dbReference type="EMBL" id="GAA1645589.1"/>
    </source>
</evidence>
<dbReference type="InterPro" id="IPR037460">
    <property type="entry name" value="SEST-like"/>
</dbReference>
<evidence type="ECO:0000259" key="1">
    <source>
        <dbReference type="Pfam" id="PF13472"/>
    </source>
</evidence>
<dbReference type="SUPFAM" id="SSF52266">
    <property type="entry name" value="SGNH hydrolase"/>
    <property type="match status" value="1"/>
</dbReference>
<protein>
    <submittedName>
        <fullName evidence="2">SGNH/GDSL hydrolase family protein</fullName>
    </submittedName>
</protein>
<dbReference type="InterPro" id="IPR036514">
    <property type="entry name" value="SGNH_hydro_sf"/>
</dbReference>
<dbReference type="GO" id="GO:0016787">
    <property type="term" value="F:hydrolase activity"/>
    <property type="evidence" value="ECO:0007669"/>
    <property type="project" value="UniProtKB-KW"/>
</dbReference>
<name>A0ABP4REL5_9ACTN</name>
<keyword evidence="2" id="KW-0378">Hydrolase</keyword>
<dbReference type="Gene3D" id="3.40.50.1110">
    <property type="entry name" value="SGNH hydrolase"/>
    <property type="match status" value="1"/>
</dbReference>
<dbReference type="InterPro" id="IPR013830">
    <property type="entry name" value="SGNH_hydro"/>
</dbReference>
<evidence type="ECO:0000313" key="3">
    <source>
        <dbReference type="Proteomes" id="UP001501319"/>
    </source>
</evidence>
<dbReference type="Pfam" id="PF13472">
    <property type="entry name" value="Lipase_GDSL_2"/>
    <property type="match status" value="1"/>
</dbReference>
<dbReference type="PANTHER" id="PTHR37981">
    <property type="entry name" value="LIPASE 2"/>
    <property type="match status" value="1"/>
</dbReference>
<organism evidence="2 3">
    <name type="scientific">Kribbella alba</name>
    <dbReference type="NCBI Taxonomy" id="190197"/>
    <lineage>
        <taxon>Bacteria</taxon>
        <taxon>Bacillati</taxon>
        <taxon>Actinomycetota</taxon>
        <taxon>Actinomycetes</taxon>
        <taxon>Propionibacteriales</taxon>
        <taxon>Kribbellaceae</taxon>
        <taxon>Kribbella</taxon>
    </lineage>
</organism>
<gene>
    <name evidence="2" type="ORF">GCM10009744_40450</name>
</gene>
<sequence length="253" mass="26518">MGSSFAAGPGIKPQLDKAASRSGRNYPHLVAEALDLDLTDVTYSGATTANILSEPQGDAPAQVDAVGPDTELVTVTVGGNDLDYIGIFLRGSTMNTLARPVGLFSKRLGNRIMARVSYLREQAEYDAVADRLVEIVNRIRASAPRSRILLVDYLTVAGPTTRPRLDVPLNEEQLPSVVMMAEGLAQAFANAAARSGAELVAASAASLDHGVGSAEPWTTGFGFRPGGGVGYHPNEAGMAAVADLVIQQLRTAD</sequence>
<accession>A0ABP4REL5</accession>
<comment type="caution">
    <text evidence="2">The sequence shown here is derived from an EMBL/GenBank/DDBJ whole genome shotgun (WGS) entry which is preliminary data.</text>
</comment>
<dbReference type="CDD" id="cd01823">
    <property type="entry name" value="SEST_like"/>
    <property type="match status" value="1"/>
</dbReference>
<feature type="domain" description="SGNH hydrolase-type esterase" evidence="1">
    <location>
        <begin position="1"/>
        <end position="240"/>
    </location>
</feature>
<proteinExistence type="predicted"/>